<comment type="caution">
    <text evidence="8">The sequence shown here is derived from an EMBL/GenBank/DDBJ whole genome shotgun (WGS) entry which is preliminary data.</text>
</comment>
<dbReference type="GO" id="GO:0005886">
    <property type="term" value="C:plasma membrane"/>
    <property type="evidence" value="ECO:0007669"/>
    <property type="project" value="InterPro"/>
</dbReference>
<organism evidence="8 9">
    <name type="scientific">Ectobacillus ponti</name>
    <dbReference type="NCBI Taxonomy" id="2961894"/>
    <lineage>
        <taxon>Bacteria</taxon>
        <taxon>Bacillati</taxon>
        <taxon>Bacillota</taxon>
        <taxon>Bacilli</taxon>
        <taxon>Bacillales</taxon>
        <taxon>Bacillaceae</taxon>
        <taxon>Ectobacillus</taxon>
    </lineage>
</organism>
<dbReference type="AlphaFoldDB" id="A0AA41X9W8"/>
<feature type="transmembrane region" description="Helical" evidence="7">
    <location>
        <begin position="45"/>
        <end position="67"/>
    </location>
</feature>
<evidence type="ECO:0000256" key="7">
    <source>
        <dbReference type="SAM" id="Phobius"/>
    </source>
</evidence>
<sequence length="257" mass="28510">MSFPFYIEVLGWRIHPHPVMESLGMFLGFRLYLKIRRKNRIQESHALFIFLGALAGAFIGAVGLAALEHLHQVQGDWQQAGALALVQGKTIVGGLLGGLMGVEGVKKLVGHRESTGDDMVLPLILGIVLGRVGCFLTGLSDETVGSKTSWWTGIDFGDGVPRHPTQLYEIAFLLLLAGGMLLLTSKKPWEGFLFQLFMLLYLLFRWGIEWLKPTDKLYGGSSAIQWACAAGILYYVALIMRKRKGEKRNAEQTIYIS</sequence>
<feature type="transmembrane region" description="Helical" evidence="7">
    <location>
        <begin position="120"/>
        <end position="139"/>
    </location>
</feature>
<keyword evidence="9" id="KW-1185">Reference proteome</keyword>
<proteinExistence type="inferred from homology"/>
<feature type="transmembrane region" description="Helical" evidence="7">
    <location>
        <begin position="191"/>
        <end position="208"/>
    </location>
</feature>
<feature type="transmembrane region" description="Helical" evidence="7">
    <location>
        <begin position="223"/>
        <end position="240"/>
    </location>
</feature>
<keyword evidence="6 7" id="KW-0472">Membrane</keyword>
<feature type="transmembrane region" description="Helical" evidence="7">
    <location>
        <begin position="166"/>
        <end position="184"/>
    </location>
</feature>
<accession>A0AA41X9W8</accession>
<dbReference type="Pfam" id="PF01790">
    <property type="entry name" value="LGT"/>
    <property type="match status" value="1"/>
</dbReference>
<keyword evidence="3 8" id="KW-0808">Transferase</keyword>
<name>A0AA41X9W8_9BACI</name>
<protein>
    <submittedName>
        <fullName evidence="8">Prolipoprotein diacylglyceryl transferase</fullName>
    </submittedName>
</protein>
<evidence type="ECO:0000256" key="5">
    <source>
        <dbReference type="ARBA" id="ARBA00022989"/>
    </source>
</evidence>
<keyword evidence="5 7" id="KW-1133">Transmembrane helix</keyword>
<evidence type="ECO:0000256" key="6">
    <source>
        <dbReference type="ARBA" id="ARBA00023136"/>
    </source>
</evidence>
<evidence type="ECO:0000256" key="3">
    <source>
        <dbReference type="ARBA" id="ARBA00022679"/>
    </source>
</evidence>
<feature type="transmembrane region" description="Helical" evidence="7">
    <location>
        <begin position="14"/>
        <end position="33"/>
    </location>
</feature>
<gene>
    <name evidence="8" type="ORF">NK662_13730</name>
</gene>
<dbReference type="GO" id="GO:0008961">
    <property type="term" value="F:phosphatidylglycerol-prolipoprotein diacylglyceryl transferase activity"/>
    <property type="evidence" value="ECO:0007669"/>
    <property type="project" value="InterPro"/>
</dbReference>
<dbReference type="RefSeq" id="WP_254759508.1">
    <property type="nucleotide sequence ID" value="NZ_JANCLT010000006.1"/>
</dbReference>
<evidence type="ECO:0000313" key="9">
    <source>
        <dbReference type="Proteomes" id="UP001156102"/>
    </source>
</evidence>
<evidence type="ECO:0000256" key="1">
    <source>
        <dbReference type="ARBA" id="ARBA00007150"/>
    </source>
</evidence>
<evidence type="ECO:0000256" key="2">
    <source>
        <dbReference type="ARBA" id="ARBA00022475"/>
    </source>
</evidence>
<evidence type="ECO:0000313" key="8">
    <source>
        <dbReference type="EMBL" id="MCP8969590.1"/>
    </source>
</evidence>
<feature type="transmembrane region" description="Helical" evidence="7">
    <location>
        <begin position="79"/>
        <end position="99"/>
    </location>
</feature>
<reference evidence="8" key="1">
    <citation type="submission" date="2022-07" db="EMBL/GenBank/DDBJ databases">
        <authorList>
            <person name="Li W.-J."/>
            <person name="Deng Q.-Q."/>
        </authorList>
    </citation>
    <scope>NUCLEOTIDE SEQUENCE</scope>
    <source>
        <strain evidence="8">SYSU M60031</strain>
    </source>
</reference>
<dbReference type="PANTHER" id="PTHR30589:SF0">
    <property type="entry name" value="PHOSPHATIDYLGLYCEROL--PROLIPOPROTEIN DIACYLGLYCERYL TRANSFERASE"/>
    <property type="match status" value="1"/>
</dbReference>
<keyword evidence="2" id="KW-1003">Cell membrane</keyword>
<dbReference type="InterPro" id="IPR001640">
    <property type="entry name" value="Lgt"/>
</dbReference>
<evidence type="ECO:0000256" key="4">
    <source>
        <dbReference type="ARBA" id="ARBA00022692"/>
    </source>
</evidence>
<dbReference type="PANTHER" id="PTHR30589">
    <property type="entry name" value="PROLIPOPROTEIN DIACYLGLYCERYL TRANSFERASE"/>
    <property type="match status" value="1"/>
</dbReference>
<dbReference type="Proteomes" id="UP001156102">
    <property type="component" value="Unassembled WGS sequence"/>
</dbReference>
<dbReference type="EMBL" id="JANCLT010000006">
    <property type="protein sequence ID" value="MCP8969590.1"/>
    <property type="molecule type" value="Genomic_DNA"/>
</dbReference>
<comment type="similarity">
    <text evidence="1">Belongs to the Lgt family.</text>
</comment>
<dbReference type="GO" id="GO:0042158">
    <property type="term" value="P:lipoprotein biosynthetic process"/>
    <property type="evidence" value="ECO:0007669"/>
    <property type="project" value="InterPro"/>
</dbReference>
<keyword evidence="4 7" id="KW-0812">Transmembrane</keyword>